<comment type="caution">
    <text evidence="4">The sequence shown here is derived from an EMBL/GenBank/DDBJ whole genome shotgun (WGS) entry which is preliminary data.</text>
</comment>
<dbReference type="CDD" id="cd02440">
    <property type="entry name" value="AdoMet_MTases"/>
    <property type="match status" value="1"/>
</dbReference>
<dbReference type="GO" id="GO:0032259">
    <property type="term" value="P:methylation"/>
    <property type="evidence" value="ECO:0007669"/>
    <property type="project" value="UniProtKB-KW"/>
</dbReference>
<dbReference type="GO" id="GO:0008168">
    <property type="term" value="F:methyltransferase activity"/>
    <property type="evidence" value="ECO:0007669"/>
    <property type="project" value="UniProtKB-KW"/>
</dbReference>
<dbReference type="Gene3D" id="3.40.50.150">
    <property type="entry name" value="Vaccinia Virus protein VP39"/>
    <property type="match status" value="1"/>
</dbReference>
<evidence type="ECO:0000256" key="1">
    <source>
        <dbReference type="ARBA" id="ARBA00022603"/>
    </source>
</evidence>
<dbReference type="PROSITE" id="PS51608">
    <property type="entry name" value="SAM_MT_UBIE"/>
    <property type="match status" value="1"/>
</dbReference>
<dbReference type="EC" id="2.1.1.-" evidence="4"/>
<evidence type="ECO:0000256" key="2">
    <source>
        <dbReference type="ARBA" id="ARBA00022679"/>
    </source>
</evidence>
<gene>
    <name evidence="4" type="ORF">EVJ47_06305</name>
</gene>
<dbReference type="InterPro" id="IPR004033">
    <property type="entry name" value="UbiE/COQ5_MeTrFase"/>
</dbReference>
<keyword evidence="2 4" id="KW-0808">Transferase</keyword>
<reference evidence="4 5" key="1">
    <citation type="submission" date="2019-01" db="EMBL/GenBank/DDBJ databases">
        <title>Insights into ecological role of a new deltaproteobacterial order Candidatus Sinidesulfobacterales (Sva0485) by metagenomics and metatranscriptomics.</title>
        <authorList>
            <person name="Tan S."/>
            <person name="Liu J."/>
            <person name="Fang Y."/>
            <person name="Hedlund B.P."/>
            <person name="Lian Z.H."/>
            <person name="Huang L.Y."/>
            <person name="Li J.T."/>
            <person name="Huang L.N."/>
            <person name="Li W.J."/>
            <person name="Jiang H.C."/>
            <person name="Dong H.L."/>
            <person name="Shu W.S."/>
        </authorList>
    </citation>
    <scope>NUCLEOTIDE SEQUENCE [LARGE SCALE GENOMIC DNA]</scope>
    <source>
        <strain evidence="4">AP3</strain>
    </source>
</reference>
<keyword evidence="3" id="KW-0949">S-adenosyl-L-methionine</keyword>
<proteinExistence type="predicted"/>
<dbReference type="AlphaFoldDB" id="A0A519BAP7"/>
<dbReference type="PANTHER" id="PTHR43591:SF24">
    <property type="entry name" value="2-METHOXY-6-POLYPRENYL-1,4-BENZOQUINOL METHYLASE, MITOCHONDRIAL"/>
    <property type="match status" value="1"/>
</dbReference>
<accession>A0A519BAP7</accession>
<evidence type="ECO:0000256" key="3">
    <source>
        <dbReference type="ARBA" id="ARBA00022691"/>
    </source>
</evidence>
<dbReference type="EMBL" id="SGBD01000003">
    <property type="protein sequence ID" value="RZD14278.1"/>
    <property type="molecule type" value="Genomic_DNA"/>
</dbReference>
<dbReference type="Pfam" id="PF01209">
    <property type="entry name" value="Ubie_methyltran"/>
    <property type="match status" value="1"/>
</dbReference>
<keyword evidence="1 4" id="KW-0489">Methyltransferase</keyword>
<name>A0A519BAP7_9DELT</name>
<dbReference type="Proteomes" id="UP000320813">
    <property type="component" value="Unassembled WGS sequence"/>
</dbReference>
<organism evidence="4 5">
    <name type="scientific">Candidatus Acidulodesulfobacterium ferriphilum</name>
    <dbReference type="NCBI Taxonomy" id="2597223"/>
    <lineage>
        <taxon>Bacteria</taxon>
        <taxon>Deltaproteobacteria</taxon>
        <taxon>Candidatus Acidulodesulfobacterales</taxon>
        <taxon>Candidatus Acidulodesulfobacterium</taxon>
    </lineage>
</organism>
<evidence type="ECO:0000313" key="4">
    <source>
        <dbReference type="EMBL" id="RZD14278.1"/>
    </source>
</evidence>
<protein>
    <submittedName>
        <fullName evidence="4">Ubiquinone/menaquinone biosynthesis methyltransferase</fullName>
        <ecNumber evidence="4">2.1.1.-</ecNumber>
    </submittedName>
</protein>
<dbReference type="SUPFAM" id="SSF53335">
    <property type="entry name" value="S-adenosyl-L-methionine-dependent methyltransferases"/>
    <property type="match status" value="1"/>
</dbReference>
<dbReference type="InterPro" id="IPR029063">
    <property type="entry name" value="SAM-dependent_MTases_sf"/>
</dbReference>
<evidence type="ECO:0000313" key="5">
    <source>
        <dbReference type="Proteomes" id="UP000320813"/>
    </source>
</evidence>
<keyword evidence="4" id="KW-0830">Ubiquinone</keyword>
<sequence length="230" mass="26187">MSKKIFDMFSSIAGVYDIMGHLFSFGIDGLWREMTAGEALIEKDGYKILDVATGTGSIAIDIAKKAKKAKKQVEITAVDFNEDMLKIAEKKIDKRKINNIRVKTGDAMKLDEPDCYYDVVTAGFLLRNVDDTKVFAEELKRILKKTGKFILLGMGKPQNKLLNMFFKTYFSIIRLAGSLIDKRAYRWLTYSIMAFDRDKMLNILKDKGFKDLKIKNLPFHIAFIITGIKG</sequence>
<dbReference type="PANTHER" id="PTHR43591">
    <property type="entry name" value="METHYLTRANSFERASE"/>
    <property type="match status" value="1"/>
</dbReference>
<dbReference type="NCBIfam" id="TIGR01934">
    <property type="entry name" value="MenG_MenH_UbiE"/>
    <property type="match status" value="1"/>
</dbReference>